<protein>
    <submittedName>
        <fullName evidence="2">Trehalose synthase</fullName>
    </submittedName>
</protein>
<accession>A0A1G7U5Y8</accession>
<organism evidence="2 3">
    <name type="scientific">Microbacterium pygmaeum</name>
    <dbReference type="NCBI Taxonomy" id="370764"/>
    <lineage>
        <taxon>Bacteria</taxon>
        <taxon>Bacillati</taxon>
        <taxon>Actinomycetota</taxon>
        <taxon>Actinomycetes</taxon>
        <taxon>Micrococcales</taxon>
        <taxon>Microbacteriaceae</taxon>
        <taxon>Microbacterium</taxon>
    </lineage>
</organism>
<dbReference type="Proteomes" id="UP000199009">
    <property type="component" value="Chromosome I"/>
</dbReference>
<proteinExistence type="predicted"/>
<sequence length="785" mass="85579">MTEPTSESPAIDALETSDVVETVEAVEPAEPAEPVPSEISYDEQRYPARPRRLRPRDQLRGGSLRRNTADPRTAIGTNPSYVEWLVRQSMLKDADVLSRTLSGQPSMWRNPYARPDARKAIETSDVWFTAYPISFITRPGESFLQALGSEALWDAFQNIGISGIHTGPVKQAGGISGWQHTASVDGHFDRISTQIDPEFGDEAAFRQLCDVADSHGGSVIDDIVPGHTGKGADFRLAEMAYKDYPGAYHMVEIPPEDWHLLPEVPEGRDAVNLDPETERVLSEHGFIIGELQRVIFYTPGVKETNWSVTPVVVGTDGVERRWVYLHYFKEGQPSINWLDPTFAGMRLVIGDALHSLGDLGTSALRLDANGFLGVEKSAEGLPAWSEGHPLSHAANHIIAGMVRKVGGFTFQELNLAIEDIRDTGAVGADLSYDFVTRPGYHHALATGQTEFLRLAMTTALETGVEPVQLVHGLQNHDELTYELVHWATAHRADLYPFRGEEITGAELAEIIRAELTEKLTVEADYNLVFTQNGIACTTASLIAATQGRATLADITEADVPGIQAAHLLLAKYNAWQPGVFALSGWDLTGTLTLPRDEVRALIASGDTRWVERGAHDLLDANPGAERSSAGIPRARSLYGSLPAQLERSDSFLAGLREVISVRREHEIATATQVDIPAVGHPSMLVMVHRLDGGDARREDAPLQITALNFLGEPVEGTVRSESLVPRSRVIDAATGETLAHVDDLNSFGLRLPAYGGLFLILEAPDPAELAHPLTAAISIVRPELD</sequence>
<dbReference type="Gene3D" id="3.20.20.80">
    <property type="entry name" value="Glycosidases"/>
    <property type="match status" value="2"/>
</dbReference>
<dbReference type="OrthoDB" id="9043248at2"/>
<evidence type="ECO:0000313" key="2">
    <source>
        <dbReference type="EMBL" id="SDG42160.1"/>
    </source>
</evidence>
<reference evidence="2 3" key="1">
    <citation type="submission" date="2016-10" db="EMBL/GenBank/DDBJ databases">
        <authorList>
            <person name="de Groot N.N."/>
        </authorList>
    </citation>
    <scope>NUCLEOTIDE SEQUENCE [LARGE SCALE GENOMIC DNA]</scope>
    <source>
        <strain evidence="2 3">DSM 23142</strain>
    </source>
</reference>
<gene>
    <name evidence="2" type="ORF">SAMN04489810_0255</name>
</gene>
<evidence type="ECO:0000313" key="3">
    <source>
        <dbReference type="Proteomes" id="UP000199009"/>
    </source>
</evidence>
<dbReference type="PANTHER" id="PTHR10357">
    <property type="entry name" value="ALPHA-AMYLASE FAMILY MEMBER"/>
    <property type="match status" value="1"/>
</dbReference>
<name>A0A1G7U5Y8_9MICO</name>
<dbReference type="RefSeq" id="WP_091485189.1">
    <property type="nucleotide sequence ID" value="NZ_LT629692.1"/>
</dbReference>
<dbReference type="NCBIfam" id="TIGR02455">
    <property type="entry name" value="TreS_stutzeri"/>
    <property type="match status" value="1"/>
</dbReference>
<evidence type="ECO:0000256" key="1">
    <source>
        <dbReference type="SAM" id="MobiDB-lite"/>
    </source>
</evidence>
<dbReference type="InterPro" id="IPR012665">
    <property type="entry name" value="Trehalose_synth"/>
</dbReference>
<dbReference type="STRING" id="370764.SAMN04489810_0255"/>
<feature type="region of interest" description="Disordered" evidence="1">
    <location>
        <begin position="24"/>
        <end position="75"/>
    </location>
</feature>
<dbReference type="EMBL" id="LT629692">
    <property type="protein sequence ID" value="SDG42160.1"/>
    <property type="molecule type" value="Genomic_DNA"/>
</dbReference>
<keyword evidence="3" id="KW-1185">Reference proteome</keyword>
<dbReference type="AlphaFoldDB" id="A0A1G7U5Y8"/>
<dbReference type="InterPro" id="IPR017853">
    <property type="entry name" value="GH"/>
</dbReference>
<dbReference type="SUPFAM" id="SSF51445">
    <property type="entry name" value="(Trans)glycosidases"/>
    <property type="match status" value="1"/>
</dbReference>